<dbReference type="SUPFAM" id="SSF48403">
    <property type="entry name" value="Ankyrin repeat"/>
    <property type="match status" value="1"/>
</dbReference>
<dbReference type="Gene3D" id="1.20.120.1080">
    <property type="match status" value="1"/>
</dbReference>
<dbReference type="InterPro" id="IPR007502">
    <property type="entry name" value="Helicase-assoc_dom"/>
</dbReference>
<comment type="caution">
    <text evidence="3">The sequence shown here is derived from an EMBL/GenBank/DDBJ whole genome shotgun (WGS) entry which is preliminary data.</text>
</comment>
<dbReference type="SMART" id="SM00847">
    <property type="entry name" value="HA2"/>
    <property type="match status" value="1"/>
</dbReference>
<dbReference type="OrthoDB" id="6103986at2759"/>
<evidence type="ECO:0000313" key="3">
    <source>
        <dbReference type="EMBL" id="KNC22193.1"/>
    </source>
</evidence>
<dbReference type="InterPro" id="IPR027417">
    <property type="entry name" value="P-loop_NTPase"/>
</dbReference>
<dbReference type="InterPro" id="IPR036770">
    <property type="entry name" value="Ankyrin_rpt-contain_sf"/>
</dbReference>
<dbReference type="InterPro" id="IPR002110">
    <property type="entry name" value="Ankyrin_rpt"/>
</dbReference>
<dbReference type="AlphaFoldDB" id="A0A0L0BQD2"/>
<evidence type="ECO:0000259" key="2">
    <source>
        <dbReference type="PROSITE" id="PS51194"/>
    </source>
</evidence>
<dbReference type="OMA" id="DIDHLWD"/>
<dbReference type="EMBL" id="JRES01001535">
    <property type="protein sequence ID" value="KNC22193.1"/>
    <property type="molecule type" value="Genomic_DNA"/>
</dbReference>
<name>A0A0L0BQD2_LUCCU</name>
<keyword evidence="1" id="KW-0040">ANK repeat</keyword>
<dbReference type="SUPFAM" id="SSF52540">
    <property type="entry name" value="P-loop containing nucleoside triphosphate hydrolases"/>
    <property type="match status" value="2"/>
</dbReference>
<sequence>MSTQALQLYVSEQLYKFCFGQRCCMKFLGFLFSLDRQHFIKSTNDLSLGMQTYVHDGQEHVIVFKDSCCHVLKEPTGLQIQKESVKDMYVLNYRDSSGGQEEKVISGFNNPRNAPVVPQHRFSLGPLKQSLARPNSYAMQSCQNGCPFQPYKEALLNSLQTNRVVIINGGPKCDKSTILPMFIINSCAEKKVHCKIICVEREHLVAIYNSERVAERFQEKVGETVAYQIQLQSRISDSSNLVYTTSFFLLRVLMGQSIVDSFRHISHVVVVDVHLHEAYADLLLRELKEALLYHPHLKVILLSNSRNNMEFLNYFGEGQELFLDKTNDDIGKKVDVLYLEDILESLPETRISSGITKAFYALPVKNTQSNINSKHLDKCLESYERMASDQYFESFLYMIKGECCNINYRHSVTGRTALIIASLLGKAAHIKTLLQLNADPYISDNQNTNALKAAISMGYKECVDILQTSQYEQRLSSVEGLKKDYIDYYLILDILQMINSNKRWKNGNIIVFLPSYQHLVKLNYAILKQKLLGNIPEKMMVFLLHNSIDKTDLDAIIQKWPNMIKLILATDIAESLMCFDDIQYVIDAARHYRCIYNYRSMCKEYVYEWSPKDSMENRLLLLCQESGKCGVCFRLIPKSVYGNLTDFPTPEILNMNLDRVCLSVKLLSPNTMVAEYLQETIIKPPFIQIYRTVENLKKINVFTDLEDITWLGCRLIDVPVECYLGKILVFAILLQCLDPVLTIVGFMSTLDPLELSHYMNHLNEPFRDLLRHNIKEEKQRLSEGIPSDHLMYLRLYQEWQNNFRNEEMCLDLNEYHFILNGLLEQVCNMRTQLVGSLRSSQLIHSKGDLSMHYINLKSNCWSVIKAALVGGMYPNICILDYKVNRIKSPCRREMVLHPNSVLRPLDLDSMSSLNFGSPWIVYGKETNSSSCNGVECNTVVTPITVALFAGPTKMTSSSSIQLIRNQQQEMQNQRCHFRIDDWISFVAEHKEAQLILKTRQSFYSMYENYLQYCGCLESHKRPHHILTLTQNSKLFDCIEKILTQEDIANGFKQPEKIGLRPKALPNQFIMNHSAYTLLTKSCYKITNHRNSFAAISKQFFMIYNNHEMNNNNNSYYNSEWYHLLTAMLPPTALENKLTFVISYSLNPDYLHGVALAEWDKGLLKLHFCFKCDIDLHDIL</sequence>
<dbReference type="Pfam" id="PF21010">
    <property type="entry name" value="HA2_C"/>
    <property type="match status" value="1"/>
</dbReference>
<dbReference type="PANTHER" id="PTHR18934:SF213">
    <property type="entry name" value="3'-5' RNA HELICASE YTHDC2"/>
    <property type="match status" value="1"/>
</dbReference>
<dbReference type="Proteomes" id="UP000037069">
    <property type="component" value="Unassembled WGS sequence"/>
</dbReference>
<protein>
    <submittedName>
        <fullName evidence="3">Benign gonial cell neoplasm protein</fullName>
    </submittedName>
</protein>
<evidence type="ECO:0000256" key="1">
    <source>
        <dbReference type="PROSITE-ProRule" id="PRU00023"/>
    </source>
</evidence>
<proteinExistence type="predicted"/>
<dbReference type="PROSITE" id="PS51194">
    <property type="entry name" value="HELICASE_CTER"/>
    <property type="match status" value="1"/>
</dbReference>
<keyword evidence="4" id="KW-1185">Reference proteome</keyword>
<reference evidence="3 4" key="1">
    <citation type="journal article" date="2015" name="Nat. Commun.">
        <title>Lucilia cuprina genome unlocks parasitic fly biology to underpin future interventions.</title>
        <authorList>
            <person name="Anstead C.A."/>
            <person name="Korhonen P.K."/>
            <person name="Young N.D."/>
            <person name="Hall R.S."/>
            <person name="Jex A.R."/>
            <person name="Murali S.C."/>
            <person name="Hughes D.S."/>
            <person name="Lee S.F."/>
            <person name="Perry T."/>
            <person name="Stroehlein A.J."/>
            <person name="Ansell B.R."/>
            <person name="Breugelmans B."/>
            <person name="Hofmann A."/>
            <person name="Qu J."/>
            <person name="Dugan S."/>
            <person name="Lee S.L."/>
            <person name="Chao H."/>
            <person name="Dinh H."/>
            <person name="Han Y."/>
            <person name="Doddapaneni H.V."/>
            <person name="Worley K.C."/>
            <person name="Muzny D.M."/>
            <person name="Ioannidis P."/>
            <person name="Waterhouse R.M."/>
            <person name="Zdobnov E.M."/>
            <person name="James P.J."/>
            <person name="Bagnall N.H."/>
            <person name="Kotze A.C."/>
            <person name="Gibbs R.A."/>
            <person name="Richards S."/>
            <person name="Batterham P."/>
            <person name="Gasser R.B."/>
        </authorList>
    </citation>
    <scope>NUCLEOTIDE SEQUENCE [LARGE SCALE GENOMIC DNA]</scope>
    <source>
        <strain evidence="3 4">LS</strain>
        <tissue evidence="3">Full body</tissue>
    </source>
</reference>
<accession>A0A0L0BQD2</accession>
<dbReference type="PANTHER" id="PTHR18934">
    <property type="entry name" value="ATP-DEPENDENT RNA HELICASE"/>
    <property type="match status" value="1"/>
</dbReference>
<dbReference type="PROSITE" id="PS50088">
    <property type="entry name" value="ANK_REPEAT"/>
    <property type="match status" value="1"/>
</dbReference>
<dbReference type="Pfam" id="PF12796">
    <property type="entry name" value="Ank_2"/>
    <property type="match status" value="1"/>
</dbReference>
<dbReference type="STRING" id="7375.A0A0L0BQD2"/>
<evidence type="ECO:0000313" key="4">
    <source>
        <dbReference type="Proteomes" id="UP000037069"/>
    </source>
</evidence>
<feature type="domain" description="Helicase C-terminal" evidence="2">
    <location>
        <begin position="490"/>
        <end position="668"/>
    </location>
</feature>
<dbReference type="GO" id="GO:0003723">
    <property type="term" value="F:RNA binding"/>
    <property type="evidence" value="ECO:0007669"/>
    <property type="project" value="TreeGrafter"/>
</dbReference>
<gene>
    <name evidence="3" type="ORF">FF38_01836</name>
</gene>
<dbReference type="InterPro" id="IPR001650">
    <property type="entry name" value="Helicase_C-like"/>
</dbReference>
<dbReference type="Pfam" id="PF07717">
    <property type="entry name" value="OB_NTP_bind"/>
    <property type="match status" value="1"/>
</dbReference>
<organism evidence="3 4">
    <name type="scientific">Lucilia cuprina</name>
    <name type="common">Green bottle fly</name>
    <name type="synonym">Australian sheep blowfly</name>
    <dbReference type="NCBI Taxonomy" id="7375"/>
    <lineage>
        <taxon>Eukaryota</taxon>
        <taxon>Metazoa</taxon>
        <taxon>Ecdysozoa</taxon>
        <taxon>Arthropoda</taxon>
        <taxon>Hexapoda</taxon>
        <taxon>Insecta</taxon>
        <taxon>Pterygota</taxon>
        <taxon>Neoptera</taxon>
        <taxon>Endopterygota</taxon>
        <taxon>Diptera</taxon>
        <taxon>Brachycera</taxon>
        <taxon>Muscomorpha</taxon>
        <taxon>Oestroidea</taxon>
        <taxon>Calliphoridae</taxon>
        <taxon>Luciliinae</taxon>
        <taxon>Lucilia</taxon>
    </lineage>
</organism>
<feature type="repeat" description="ANK" evidence="1">
    <location>
        <begin position="413"/>
        <end position="445"/>
    </location>
</feature>
<dbReference type="Gene3D" id="1.25.40.20">
    <property type="entry name" value="Ankyrin repeat-containing domain"/>
    <property type="match status" value="1"/>
</dbReference>
<dbReference type="InterPro" id="IPR011709">
    <property type="entry name" value="DEAD-box_helicase_OB_fold"/>
</dbReference>
<dbReference type="Gene3D" id="3.40.50.300">
    <property type="entry name" value="P-loop containing nucleotide triphosphate hydrolases"/>
    <property type="match status" value="2"/>
</dbReference>